<gene>
    <name evidence="1" type="ORF">ROR02_10960</name>
</gene>
<dbReference type="Proteomes" id="UP000321567">
    <property type="component" value="Unassembled WGS sequence"/>
</dbReference>
<proteinExistence type="predicted"/>
<dbReference type="Pfam" id="PF09956">
    <property type="entry name" value="Phage_cement_2"/>
    <property type="match status" value="1"/>
</dbReference>
<sequence>MATNFVQDGHIVTITAPAGGVSSGDGILVGALFGVALTDAAEGEAVNVQLSGAWSLPKASAAVFAQGGAVSWDSTAGQCVAPATGKVPVGTALVAAGSGTTSVVVRLDGTATAAA</sequence>
<comment type="caution">
    <text evidence="1">The sequence shown here is derived from an EMBL/GenBank/DDBJ whole genome shotgun (WGS) entry which is preliminary data.</text>
</comment>
<reference evidence="1 2" key="1">
    <citation type="submission" date="2019-07" db="EMBL/GenBank/DDBJ databases">
        <title>Whole genome shotgun sequence of Rhodospirillum oryzae NBRC 107573.</title>
        <authorList>
            <person name="Hosoyama A."/>
            <person name="Uohara A."/>
            <person name="Ohji S."/>
            <person name="Ichikawa N."/>
        </authorList>
    </citation>
    <scope>NUCLEOTIDE SEQUENCE [LARGE SCALE GENOMIC DNA]</scope>
    <source>
        <strain evidence="1 2">NBRC 107573</strain>
    </source>
</reference>
<evidence type="ECO:0000313" key="1">
    <source>
        <dbReference type="EMBL" id="GEO80965.1"/>
    </source>
</evidence>
<dbReference type="EMBL" id="BJZO01000022">
    <property type="protein sequence ID" value="GEO80965.1"/>
    <property type="molecule type" value="Genomic_DNA"/>
</dbReference>
<dbReference type="InterPro" id="IPR011231">
    <property type="entry name" value="Phage_VT1-Sakai_H0018"/>
</dbReference>
<dbReference type="OrthoDB" id="5365964at2"/>
<protein>
    <recommendedName>
        <fullName evidence="3">DUF2190 family protein</fullName>
    </recommendedName>
</protein>
<dbReference type="AlphaFoldDB" id="A0A512H669"/>
<name>A0A512H669_9PROT</name>
<dbReference type="PIRSF" id="PIRSF030771">
    <property type="entry name" value="UCP030771"/>
    <property type="match status" value="1"/>
</dbReference>
<accession>A0A512H669</accession>
<evidence type="ECO:0008006" key="3">
    <source>
        <dbReference type="Google" id="ProtNLM"/>
    </source>
</evidence>
<keyword evidence="2" id="KW-1185">Reference proteome</keyword>
<organism evidence="1 2">
    <name type="scientific">Pararhodospirillum oryzae</name>
    <dbReference type="NCBI Taxonomy" id="478448"/>
    <lineage>
        <taxon>Bacteria</taxon>
        <taxon>Pseudomonadati</taxon>
        <taxon>Pseudomonadota</taxon>
        <taxon>Alphaproteobacteria</taxon>
        <taxon>Rhodospirillales</taxon>
        <taxon>Rhodospirillaceae</taxon>
        <taxon>Pararhodospirillum</taxon>
    </lineage>
</organism>
<dbReference type="RefSeq" id="WP_147163005.1">
    <property type="nucleotide sequence ID" value="NZ_BJZO01000022.1"/>
</dbReference>
<evidence type="ECO:0000313" key="2">
    <source>
        <dbReference type="Proteomes" id="UP000321567"/>
    </source>
</evidence>